<evidence type="ECO:0000256" key="3">
    <source>
        <dbReference type="ARBA" id="ARBA00020268"/>
    </source>
</evidence>
<evidence type="ECO:0000256" key="6">
    <source>
        <dbReference type="SAM" id="Phobius"/>
    </source>
</evidence>
<evidence type="ECO:0000256" key="5">
    <source>
        <dbReference type="ARBA" id="ARBA00031636"/>
    </source>
</evidence>
<keyword evidence="6" id="KW-0812">Transmembrane</keyword>
<keyword evidence="6" id="KW-0472">Membrane</keyword>
<feature type="transmembrane region" description="Helical" evidence="6">
    <location>
        <begin position="101"/>
        <end position="122"/>
    </location>
</feature>
<evidence type="ECO:0000256" key="2">
    <source>
        <dbReference type="ARBA" id="ARBA00010199"/>
    </source>
</evidence>
<feature type="transmembrane region" description="Helical" evidence="6">
    <location>
        <begin position="5"/>
        <end position="28"/>
    </location>
</feature>
<evidence type="ECO:0000313" key="8">
    <source>
        <dbReference type="Proteomes" id="UP001236415"/>
    </source>
</evidence>
<dbReference type="PANTHER" id="PTHR43298:SF2">
    <property type="entry name" value="FMN_FAD EXPORTER YEEO-RELATED"/>
    <property type="match status" value="1"/>
</dbReference>
<gene>
    <name evidence="7" type="ORF">QPK24_05965</name>
</gene>
<proteinExistence type="inferred from homology"/>
<dbReference type="InterPro" id="IPR002528">
    <property type="entry name" value="MATE_fam"/>
</dbReference>
<sequence length="124" mass="13461">MSISLLIGVLCEILILGYGTKIMEIIYGLNDETLSVAGEYLNVAGLTIGINLILFNFSSYFKNINKSHILVYSLTAASIVNVCVDYVLVYGKFGFPELGAIGAAIGSVIGYTMSLLLSIFFFRK</sequence>
<dbReference type="Proteomes" id="UP001236415">
    <property type="component" value="Chromosome"/>
</dbReference>
<comment type="similarity">
    <text evidence="2">Belongs to the multi antimicrobial extrusion (MATE) (TC 2.A.66.1) family.</text>
</comment>
<evidence type="ECO:0000313" key="7">
    <source>
        <dbReference type="EMBL" id="WIV20241.1"/>
    </source>
</evidence>
<dbReference type="InterPro" id="IPR050222">
    <property type="entry name" value="MATE_MdtK"/>
</dbReference>
<accession>A0ABY8X3Y8</accession>
<dbReference type="EMBL" id="CP127162">
    <property type="protein sequence ID" value="WIV20241.1"/>
    <property type="molecule type" value="Genomic_DNA"/>
</dbReference>
<evidence type="ECO:0000256" key="1">
    <source>
        <dbReference type="ARBA" id="ARBA00003408"/>
    </source>
</evidence>
<evidence type="ECO:0000256" key="4">
    <source>
        <dbReference type="ARBA" id="ARBA00022448"/>
    </source>
</evidence>
<feature type="transmembrane region" description="Helical" evidence="6">
    <location>
        <begin position="69"/>
        <end position="89"/>
    </location>
</feature>
<dbReference type="Pfam" id="PF01554">
    <property type="entry name" value="MatE"/>
    <property type="match status" value="1"/>
</dbReference>
<comment type="function">
    <text evidence="1">Multidrug efflux pump.</text>
</comment>
<keyword evidence="4" id="KW-0813">Transport</keyword>
<reference evidence="7 8" key="1">
    <citation type="submission" date="2023-06" db="EMBL/GenBank/DDBJ databases">
        <title>Paenibacillus polygonum sp. nov., an endophytic bacterium, isolated from Polygonum lapathifolium L. in Nanji Wetland National Nature Reserve, South of Poyang Lake, Jiangxi Province, China.</title>
        <authorList>
            <person name="Yu Z."/>
        </authorList>
    </citation>
    <scope>NUCLEOTIDE SEQUENCE [LARGE SCALE GENOMIC DNA]</scope>
    <source>
        <strain evidence="7 8">C31</strain>
    </source>
</reference>
<dbReference type="PANTHER" id="PTHR43298">
    <property type="entry name" value="MULTIDRUG RESISTANCE PROTEIN NORM-RELATED"/>
    <property type="match status" value="1"/>
</dbReference>
<keyword evidence="8" id="KW-1185">Reference proteome</keyword>
<organism evidence="7 8">
    <name type="scientific">Paenibacillus polygoni</name>
    <dbReference type="NCBI Taxonomy" id="3050112"/>
    <lineage>
        <taxon>Bacteria</taxon>
        <taxon>Bacillati</taxon>
        <taxon>Bacillota</taxon>
        <taxon>Bacilli</taxon>
        <taxon>Bacillales</taxon>
        <taxon>Paenibacillaceae</taxon>
        <taxon>Paenibacillus</taxon>
    </lineage>
</organism>
<feature type="transmembrane region" description="Helical" evidence="6">
    <location>
        <begin position="40"/>
        <end position="57"/>
    </location>
</feature>
<keyword evidence="6" id="KW-1133">Transmembrane helix</keyword>
<name>A0ABY8X3Y8_9BACL</name>
<protein>
    <recommendedName>
        <fullName evidence="3">Probable multidrug resistance protein NorM</fullName>
    </recommendedName>
    <alternativeName>
        <fullName evidence="5">Multidrug-efflux transporter</fullName>
    </alternativeName>
</protein>